<dbReference type="EMBL" id="JSWE01000058">
    <property type="protein sequence ID" value="KIE06011.1"/>
    <property type="molecule type" value="Genomic_DNA"/>
</dbReference>
<dbReference type="STRING" id="86105.NF27_CG01910"/>
<protein>
    <submittedName>
        <fullName evidence="1">Uncharacterized protein</fullName>
    </submittedName>
</protein>
<evidence type="ECO:0000313" key="2">
    <source>
        <dbReference type="Proteomes" id="UP000031258"/>
    </source>
</evidence>
<proteinExistence type="predicted"/>
<comment type="caution">
    <text evidence="1">The sequence shown here is derived from an EMBL/GenBank/DDBJ whole genome shotgun (WGS) entry which is preliminary data.</text>
</comment>
<dbReference type="Proteomes" id="UP000031258">
    <property type="component" value="Unassembled WGS sequence"/>
</dbReference>
<dbReference type="OrthoDB" id="9959177at2"/>
<gene>
    <name evidence="1" type="ORF">NF27_CG01910</name>
</gene>
<name>A0A0C1N111_9RICK</name>
<dbReference type="RefSeq" id="WP_161791771.1">
    <property type="nucleotide sequence ID" value="NZ_JSWE01000058.1"/>
</dbReference>
<evidence type="ECO:0000313" key="1">
    <source>
        <dbReference type="EMBL" id="KIE06011.1"/>
    </source>
</evidence>
<accession>A0A0C1N111</accession>
<dbReference type="AlphaFoldDB" id="A0A0C1N111"/>
<keyword evidence="2" id="KW-1185">Reference proteome</keyword>
<organism evidence="1 2">
    <name type="scientific">Candidatus Jidaibacter acanthamoebae</name>
    <dbReference type="NCBI Taxonomy" id="86105"/>
    <lineage>
        <taxon>Bacteria</taxon>
        <taxon>Pseudomonadati</taxon>
        <taxon>Pseudomonadota</taxon>
        <taxon>Alphaproteobacteria</taxon>
        <taxon>Rickettsiales</taxon>
        <taxon>Candidatus Midichloriaceae</taxon>
        <taxon>Candidatus Jidaibacter</taxon>
    </lineage>
</organism>
<reference evidence="1 2" key="1">
    <citation type="submission" date="2014-11" db="EMBL/GenBank/DDBJ databases">
        <title>A Rickettsiales Symbiont of Amoebae With Ancient Features.</title>
        <authorList>
            <person name="Schulz F."/>
            <person name="Martijn J."/>
            <person name="Wascher F."/>
            <person name="Kostanjsek R."/>
            <person name="Ettema T.J."/>
            <person name="Horn M."/>
        </authorList>
    </citation>
    <scope>NUCLEOTIDE SEQUENCE [LARGE SCALE GENOMIC DNA]</scope>
    <source>
        <strain evidence="1 2">UWC36</strain>
    </source>
</reference>
<sequence>MTAWKDILKPIIMFSSHSDPIAPKLIINELSTLYDKGYKVICFRA</sequence>